<reference evidence="1" key="1">
    <citation type="submission" date="2014-12" db="EMBL/GenBank/DDBJ databases">
        <title>Insight into the proteome of Arion vulgaris.</title>
        <authorList>
            <person name="Aradska J."/>
            <person name="Bulat T."/>
            <person name="Smidak R."/>
            <person name="Sarate P."/>
            <person name="Gangsoo J."/>
            <person name="Sialana F."/>
            <person name="Bilban M."/>
            <person name="Lubec G."/>
        </authorList>
    </citation>
    <scope>NUCLEOTIDE SEQUENCE</scope>
    <source>
        <tissue evidence="1">Skin</tissue>
    </source>
</reference>
<dbReference type="EMBL" id="HACG01041261">
    <property type="protein sequence ID" value="CEK88126.1"/>
    <property type="molecule type" value="Transcribed_RNA"/>
</dbReference>
<accession>A0A0B7B748</accession>
<gene>
    <name evidence="1" type="primary">ORF163347</name>
</gene>
<proteinExistence type="predicted"/>
<organism evidence="1">
    <name type="scientific">Arion vulgaris</name>
    <dbReference type="NCBI Taxonomy" id="1028688"/>
    <lineage>
        <taxon>Eukaryota</taxon>
        <taxon>Metazoa</taxon>
        <taxon>Spiralia</taxon>
        <taxon>Lophotrochozoa</taxon>
        <taxon>Mollusca</taxon>
        <taxon>Gastropoda</taxon>
        <taxon>Heterobranchia</taxon>
        <taxon>Euthyneura</taxon>
        <taxon>Panpulmonata</taxon>
        <taxon>Eupulmonata</taxon>
        <taxon>Stylommatophora</taxon>
        <taxon>Helicina</taxon>
        <taxon>Arionoidea</taxon>
        <taxon>Arionidae</taxon>
        <taxon>Arion</taxon>
    </lineage>
</organism>
<dbReference type="AlphaFoldDB" id="A0A0B7B748"/>
<sequence>MFRLFHAENEPSTFGLRDKYCTSPPQRLPNRWISTGQNLGPSRAVQCCPSISLACHPNVYIVP</sequence>
<evidence type="ECO:0000313" key="1">
    <source>
        <dbReference type="EMBL" id="CEK88126.1"/>
    </source>
</evidence>
<protein>
    <submittedName>
        <fullName evidence="1">Uncharacterized protein</fullName>
    </submittedName>
</protein>
<name>A0A0B7B748_9EUPU</name>